<dbReference type="EMBL" id="JASBWR010000003">
    <property type="protein sequence ID" value="KAJ9112881.1"/>
    <property type="molecule type" value="Genomic_DNA"/>
</dbReference>
<organism evidence="1 2">
    <name type="scientific">Naganishia cerealis</name>
    <dbReference type="NCBI Taxonomy" id="610337"/>
    <lineage>
        <taxon>Eukaryota</taxon>
        <taxon>Fungi</taxon>
        <taxon>Dikarya</taxon>
        <taxon>Basidiomycota</taxon>
        <taxon>Agaricomycotina</taxon>
        <taxon>Tremellomycetes</taxon>
        <taxon>Filobasidiales</taxon>
        <taxon>Filobasidiaceae</taxon>
        <taxon>Naganishia</taxon>
    </lineage>
</organism>
<dbReference type="Proteomes" id="UP001241377">
    <property type="component" value="Unassembled WGS sequence"/>
</dbReference>
<name>A0ACC2WN51_9TREE</name>
<proteinExistence type="predicted"/>
<accession>A0ACC2WN51</accession>
<evidence type="ECO:0000313" key="2">
    <source>
        <dbReference type="Proteomes" id="UP001241377"/>
    </source>
</evidence>
<evidence type="ECO:0000313" key="1">
    <source>
        <dbReference type="EMBL" id="KAJ9112881.1"/>
    </source>
</evidence>
<comment type="caution">
    <text evidence="1">The sequence shown here is derived from an EMBL/GenBank/DDBJ whole genome shotgun (WGS) entry which is preliminary data.</text>
</comment>
<protein>
    <submittedName>
        <fullName evidence="1">Uncharacterized protein</fullName>
    </submittedName>
</protein>
<gene>
    <name evidence="1" type="ORF">QFC19_000436</name>
</gene>
<keyword evidence="2" id="KW-1185">Reference proteome</keyword>
<reference evidence="1" key="1">
    <citation type="submission" date="2023-04" db="EMBL/GenBank/DDBJ databases">
        <title>Draft Genome sequencing of Naganishia species isolated from polar environments using Oxford Nanopore Technology.</title>
        <authorList>
            <person name="Leo P."/>
            <person name="Venkateswaran K."/>
        </authorList>
    </citation>
    <scope>NUCLEOTIDE SEQUENCE</scope>
    <source>
        <strain evidence="1">MNA-CCFEE 5261</strain>
    </source>
</reference>
<sequence>MPAPEPRKPPSRHMVWYREIVPDPADRPPAATVPVILLGTGIFFTLTLLQTHLSHSRSLADSSARISRLEDELADLRASHARQAVTWSAGLGRVVRRVRDLGREVHEFDEGKHHVTAEGPHGEPSSAPAPQAMTLPARLIAVFGTNNAGTSTDDSLTDSAAHAVDPLAQRAGKKMDRVRETSTRALARATSTATELATDVRSTAEQRLATVRSTAEQRLATLPATPETDLQGAIKAAPGGETFAARLLATFGNPRKDAQRTQAEVDRVEHLARETTVDDIASAASDVAHRVEEKLSATTEQIAQRIDPLAQRAGEKMDTARETSTRVLERVGESVRDVASDVREEMKHRVSTLPATPETDLQSAIKTAPPPLLAEESLATRLLETFGNPAADTTKTEQEMHDAAAAAQRLSRDVRDVRLEDVTTAVHRAEDKVESTLADLAHDERVKPVIAATTQGINALRRSSEQALEKTSTVVSHVQEEFQQRVATLPPPATSPAAERARSLTADQAVLASRLIATFGSPATDRRVTRQEIGQVVEQGEKLVHKGEEKVMPVVQRVEAVVEDVKERVVDDAGRAKKRWWS</sequence>